<evidence type="ECO:0000313" key="20">
    <source>
        <dbReference type="EnsemblPlants" id="ONIVA04G11320.2"/>
    </source>
</evidence>
<evidence type="ECO:0000256" key="6">
    <source>
        <dbReference type="ARBA" id="ARBA00022485"/>
    </source>
</evidence>
<dbReference type="EnsemblPlants" id="ONIVA04G11320.2">
    <property type="protein sequence ID" value="ONIVA04G11320.2"/>
    <property type="gene ID" value="ONIVA04G11320"/>
</dbReference>
<dbReference type="PROSITE" id="PS01278">
    <property type="entry name" value="MTTASE_RADICAL"/>
    <property type="match status" value="1"/>
</dbReference>
<evidence type="ECO:0000256" key="13">
    <source>
        <dbReference type="ARBA" id="ARBA00031213"/>
    </source>
</evidence>
<evidence type="ECO:0000256" key="12">
    <source>
        <dbReference type="ARBA" id="ARBA00023014"/>
    </source>
</evidence>
<comment type="cofactor">
    <cofactor evidence="1">
        <name>[4Fe-4S] cluster</name>
        <dbReference type="ChEBI" id="CHEBI:49883"/>
    </cofactor>
</comment>
<dbReference type="GO" id="GO:0005783">
    <property type="term" value="C:endoplasmic reticulum"/>
    <property type="evidence" value="ECO:0007669"/>
    <property type="project" value="TreeGrafter"/>
</dbReference>
<keyword evidence="10" id="KW-0479">Metal-binding</keyword>
<evidence type="ECO:0000256" key="11">
    <source>
        <dbReference type="ARBA" id="ARBA00023004"/>
    </source>
</evidence>
<evidence type="ECO:0000256" key="14">
    <source>
        <dbReference type="ARBA" id="ARBA00051661"/>
    </source>
</evidence>
<keyword evidence="12" id="KW-0411">Iron-sulfur</keyword>
<dbReference type="GO" id="GO:0046872">
    <property type="term" value="F:metal ion binding"/>
    <property type="evidence" value="ECO:0007669"/>
    <property type="project" value="UniProtKB-KW"/>
</dbReference>
<feature type="domain" description="Radical SAM core" evidence="19">
    <location>
        <begin position="91"/>
        <end position="379"/>
    </location>
</feature>
<keyword evidence="9" id="KW-0819">tRNA processing</keyword>
<evidence type="ECO:0000256" key="8">
    <source>
        <dbReference type="ARBA" id="ARBA00022691"/>
    </source>
</evidence>
<evidence type="ECO:0000259" key="18">
    <source>
        <dbReference type="PROSITE" id="PS51449"/>
    </source>
</evidence>
<reference evidence="20" key="2">
    <citation type="submission" date="2018-04" db="EMBL/GenBank/DDBJ databases">
        <title>OnivRS2 (Oryza nivara Reference Sequence Version 2).</title>
        <authorList>
            <person name="Zhang J."/>
            <person name="Kudrna D."/>
            <person name="Lee S."/>
            <person name="Talag J."/>
            <person name="Rajasekar S."/>
            <person name="Welchert J."/>
            <person name="Hsing Y.-I."/>
            <person name="Wing R.A."/>
        </authorList>
    </citation>
    <scope>NUCLEOTIDE SEQUENCE [LARGE SCALE GENOMIC DNA]</scope>
    <source>
        <strain evidence="20">SL10</strain>
    </source>
</reference>
<dbReference type="InterPro" id="IPR023404">
    <property type="entry name" value="rSAM_horseshoe"/>
</dbReference>
<comment type="catalytic activity">
    <reaction evidence="14">
        <text>N(6)-L-threonylcarbamoyladenosine(37) in tRNA + (sulfur carrier)-SH + AH2 + 2 S-adenosyl-L-methionine = 2-methylsulfanyl-N(6)-L-threonylcarbamoyladenosine(37) in tRNA + (sulfur carrier)-H + 5'-deoxyadenosine + L-methionine + A + S-adenosyl-L-homocysteine + 2 H(+)</text>
        <dbReference type="Rhea" id="RHEA:37075"/>
        <dbReference type="Rhea" id="RHEA-COMP:10163"/>
        <dbReference type="Rhea" id="RHEA-COMP:11092"/>
        <dbReference type="Rhea" id="RHEA-COMP:14737"/>
        <dbReference type="Rhea" id="RHEA-COMP:14739"/>
        <dbReference type="ChEBI" id="CHEBI:13193"/>
        <dbReference type="ChEBI" id="CHEBI:15378"/>
        <dbReference type="ChEBI" id="CHEBI:17319"/>
        <dbReference type="ChEBI" id="CHEBI:17499"/>
        <dbReference type="ChEBI" id="CHEBI:29917"/>
        <dbReference type="ChEBI" id="CHEBI:57844"/>
        <dbReference type="ChEBI" id="CHEBI:57856"/>
        <dbReference type="ChEBI" id="CHEBI:59789"/>
        <dbReference type="ChEBI" id="CHEBI:64428"/>
        <dbReference type="ChEBI" id="CHEBI:74418"/>
        <dbReference type="ChEBI" id="CHEBI:74420"/>
        <dbReference type="EC" id="2.8.4.5"/>
    </reaction>
</comment>
<dbReference type="InterPro" id="IPR002792">
    <property type="entry name" value="TRAM_dom"/>
</dbReference>
<comment type="similarity">
    <text evidence="3">Belongs to the methylthiotransferase family. CDKAL1 subfamily.</text>
</comment>
<dbReference type="GO" id="GO:0035598">
    <property type="term" value="F:tRNA (N(6)-L-threonylcarbamoyladenosine(37)-C(2))-methylthiotransferase activity"/>
    <property type="evidence" value="ECO:0007669"/>
    <property type="project" value="UniProtKB-EC"/>
</dbReference>
<evidence type="ECO:0000256" key="9">
    <source>
        <dbReference type="ARBA" id="ARBA00022694"/>
    </source>
</evidence>
<evidence type="ECO:0000256" key="7">
    <source>
        <dbReference type="ARBA" id="ARBA00022679"/>
    </source>
</evidence>
<comment type="function">
    <text evidence="2">Catalyzes the methylthiolation of N6-threonylcarbamoyladenosine (t(6)A), leading to the formation of 2-methylthio-N6-threonylcarbamoyladenosine (ms(2)t(6)A) at position 37 in tRNAs that read codons beginning with adenine.</text>
</comment>
<dbReference type="Proteomes" id="UP000006591">
    <property type="component" value="Chromosome 4"/>
</dbReference>
<dbReference type="InterPro" id="IPR058240">
    <property type="entry name" value="rSAM_sf"/>
</dbReference>
<keyword evidence="16" id="KW-1133">Transmembrane helix</keyword>
<dbReference type="GO" id="GO:0051539">
    <property type="term" value="F:4 iron, 4 sulfur cluster binding"/>
    <property type="evidence" value="ECO:0007669"/>
    <property type="project" value="UniProtKB-KW"/>
</dbReference>
<keyword evidence="16" id="KW-0812">Transmembrane</keyword>
<dbReference type="Gene3D" id="3.80.30.20">
    <property type="entry name" value="tm_1862 like domain"/>
    <property type="match status" value="1"/>
</dbReference>
<dbReference type="InterPro" id="IPR020612">
    <property type="entry name" value="Methylthiotransferase_CS"/>
</dbReference>
<dbReference type="EC" id="2.8.4.5" evidence="4"/>
<evidence type="ECO:0000256" key="3">
    <source>
        <dbReference type="ARBA" id="ARBA00008616"/>
    </source>
</evidence>
<organism evidence="20">
    <name type="scientific">Oryza nivara</name>
    <name type="common">Indian wild rice</name>
    <name type="synonym">Oryza sativa f. spontanea</name>
    <dbReference type="NCBI Taxonomy" id="4536"/>
    <lineage>
        <taxon>Eukaryota</taxon>
        <taxon>Viridiplantae</taxon>
        <taxon>Streptophyta</taxon>
        <taxon>Embryophyta</taxon>
        <taxon>Tracheophyta</taxon>
        <taxon>Spermatophyta</taxon>
        <taxon>Magnoliopsida</taxon>
        <taxon>Liliopsida</taxon>
        <taxon>Poales</taxon>
        <taxon>Poaceae</taxon>
        <taxon>BOP clade</taxon>
        <taxon>Oryzoideae</taxon>
        <taxon>Oryzeae</taxon>
        <taxon>Oryzinae</taxon>
        <taxon>Oryza</taxon>
    </lineage>
</organism>
<dbReference type="Pfam" id="PF04055">
    <property type="entry name" value="Radical_SAM"/>
    <property type="match status" value="1"/>
</dbReference>
<evidence type="ECO:0000256" key="5">
    <source>
        <dbReference type="ARBA" id="ARBA00018810"/>
    </source>
</evidence>
<dbReference type="FunFam" id="3.80.30.20:FF:000002">
    <property type="entry name" value="threonylcarbamoyladenosine tRNA methylthiotransferase isoform X2"/>
    <property type="match status" value="1"/>
</dbReference>
<feature type="domain" description="MTTase N-terminal" evidence="18">
    <location>
        <begin position="45"/>
        <end position="153"/>
    </location>
</feature>
<dbReference type="InterPro" id="IPR007197">
    <property type="entry name" value="rSAM"/>
</dbReference>
<dbReference type="InterPro" id="IPR006638">
    <property type="entry name" value="Elp3/MiaA/NifB-like_rSAM"/>
</dbReference>
<feature type="region of interest" description="Disordered" evidence="15">
    <location>
        <begin position="34"/>
        <end position="62"/>
    </location>
</feature>
<evidence type="ECO:0000259" key="17">
    <source>
        <dbReference type="PROSITE" id="PS50926"/>
    </source>
</evidence>
<dbReference type="Pfam" id="PF00919">
    <property type="entry name" value="UPF0004"/>
    <property type="match status" value="1"/>
</dbReference>
<dbReference type="SMART" id="SM00729">
    <property type="entry name" value="Elp3"/>
    <property type="match status" value="1"/>
</dbReference>
<dbReference type="PANTHER" id="PTHR11918">
    <property type="entry name" value="RADICAL SAM PROTEINS"/>
    <property type="match status" value="1"/>
</dbReference>
<dbReference type="PROSITE" id="PS51449">
    <property type="entry name" value="MTTASE_N"/>
    <property type="match status" value="1"/>
</dbReference>
<name>A0A0E0H120_ORYNI</name>
<dbReference type="SUPFAM" id="SSF102114">
    <property type="entry name" value="Radical SAM enzymes"/>
    <property type="match status" value="1"/>
</dbReference>
<dbReference type="PROSITE" id="PS51918">
    <property type="entry name" value="RADICAL_SAM"/>
    <property type="match status" value="1"/>
</dbReference>
<sequence length="586" mass="63670">MEMEDIEDVLGPAGIAGGGAAPGLRLPLAAVALKPKRPRSSRVAQTRPQPEARIPGTQSDSEYMSGQLSAFGYAITEEPEGADLWLINTCTVKNPSQSAMTTLISKCKSANKPLVVAGCVPQGSRDLKELEGISVIGVQQIDRVVEVVEETLKGHEVRLLSRKTLPSLDLPKVRKNKFIEILPINVGCLGACTYCKTKHARGHLGSYTIESRDIGTNLPNLLNGIVAELPADRSTMLRIGMTNPPFILEHLKEIASVLCHPCVYSFLHVPVQSGSDAVLTAMNREYTVSEFRRVVDTLCELVPGMQIATDIICGFPGETDEDFSQTVNLVKQYQFPQVHISQFYPRPGTPAARMKKVPSVEVKKRSRELTSVFESFSPYQGMEGKVERIWITEIATDGVHLVGHTKGYIQVLVIAPDSMLGTSADVKITSVGRWSVFGEVIEGSVVAKETQKHNHSELQEEYRPSQVEEATCCGTDSFGACTCSDAAQQCNPGPERSENSTPQSCGDATHQEAVQSKLVRRNVEGAVKSSESDTAKQVGEIQRLNVAARRFPDVDTILWGGLAVSFATTVTLIALLAYKISSTPSY</sequence>
<evidence type="ECO:0000256" key="15">
    <source>
        <dbReference type="SAM" id="MobiDB-lite"/>
    </source>
</evidence>
<reference evidence="20" key="1">
    <citation type="submission" date="2015-04" db="UniProtKB">
        <authorList>
            <consortium name="EnsemblPlants"/>
        </authorList>
    </citation>
    <scope>IDENTIFICATION</scope>
    <source>
        <strain evidence="20">SL10</strain>
    </source>
</reference>
<protein>
    <recommendedName>
        <fullName evidence="5">Threonylcarbamoyladenosine tRNA methylthiotransferase</fullName>
        <ecNumber evidence="4">2.8.4.5</ecNumber>
    </recommendedName>
    <alternativeName>
        <fullName evidence="13">tRNA-t(6)A37 methylthiotransferase</fullName>
    </alternativeName>
</protein>
<dbReference type="Gene3D" id="3.40.50.12160">
    <property type="entry name" value="Methylthiotransferase, N-terminal domain"/>
    <property type="match status" value="1"/>
</dbReference>
<feature type="transmembrane region" description="Helical" evidence="16">
    <location>
        <begin position="557"/>
        <end position="578"/>
    </location>
</feature>
<evidence type="ECO:0000256" key="16">
    <source>
        <dbReference type="SAM" id="Phobius"/>
    </source>
</evidence>
<proteinExistence type="inferred from homology"/>
<keyword evidence="7" id="KW-0808">Transferase</keyword>
<evidence type="ECO:0000259" key="19">
    <source>
        <dbReference type="PROSITE" id="PS51918"/>
    </source>
</evidence>
<evidence type="ECO:0000256" key="10">
    <source>
        <dbReference type="ARBA" id="ARBA00022723"/>
    </source>
</evidence>
<keyword evidence="6" id="KW-0004">4Fe-4S</keyword>
<evidence type="ECO:0000313" key="21">
    <source>
        <dbReference type="Proteomes" id="UP000006591"/>
    </source>
</evidence>
<dbReference type="Gramene" id="ONIVA04G11320.2">
    <property type="protein sequence ID" value="ONIVA04G11320.2"/>
    <property type="gene ID" value="ONIVA04G11320"/>
</dbReference>
<keyword evidence="16" id="KW-0472">Membrane</keyword>
<dbReference type="InterPro" id="IPR038135">
    <property type="entry name" value="Methylthiotransferase_N_sf"/>
</dbReference>
<feature type="domain" description="TRAM" evidence="17">
    <location>
        <begin position="380"/>
        <end position="442"/>
    </location>
</feature>
<dbReference type="AlphaFoldDB" id="A0A0E0H120"/>
<evidence type="ECO:0000256" key="1">
    <source>
        <dbReference type="ARBA" id="ARBA00001966"/>
    </source>
</evidence>
<keyword evidence="21" id="KW-1185">Reference proteome</keyword>
<dbReference type="InterPro" id="IPR013848">
    <property type="entry name" value="Methylthiotransferase_N"/>
</dbReference>
<accession>A0A0E0H120</accession>
<evidence type="ECO:0000256" key="2">
    <source>
        <dbReference type="ARBA" id="ARBA00002399"/>
    </source>
</evidence>
<dbReference type="PANTHER" id="PTHR11918:SF45">
    <property type="entry name" value="THREONYLCARBAMOYLADENOSINE TRNA METHYLTHIOTRANSFERASE"/>
    <property type="match status" value="1"/>
</dbReference>
<keyword evidence="11" id="KW-0408">Iron</keyword>
<dbReference type="FunFam" id="3.40.50.12160:FF:000009">
    <property type="entry name" value="threonylcarbamoyladenosine tRNA methylthiotransferase"/>
    <property type="match status" value="1"/>
</dbReference>
<evidence type="ECO:0000256" key="4">
    <source>
        <dbReference type="ARBA" id="ARBA00013273"/>
    </source>
</evidence>
<dbReference type="PROSITE" id="PS50926">
    <property type="entry name" value="TRAM"/>
    <property type="match status" value="1"/>
</dbReference>
<keyword evidence="8" id="KW-0949">S-adenosyl-L-methionine</keyword>